<accession>A0A917X345</accession>
<feature type="compositionally biased region" description="Basic and acidic residues" evidence="1">
    <location>
        <begin position="62"/>
        <end position="71"/>
    </location>
</feature>
<protein>
    <submittedName>
        <fullName evidence="2">Uncharacterized protein</fullName>
    </submittedName>
</protein>
<name>A0A917X345_9ACTN</name>
<feature type="region of interest" description="Disordered" evidence="1">
    <location>
        <begin position="86"/>
        <end position="115"/>
    </location>
</feature>
<reference evidence="2" key="2">
    <citation type="submission" date="2020-09" db="EMBL/GenBank/DDBJ databases">
        <authorList>
            <person name="Sun Q."/>
            <person name="Ohkuma M."/>
        </authorList>
    </citation>
    <scope>NUCLEOTIDE SEQUENCE</scope>
    <source>
        <strain evidence="2">JCM 19831</strain>
    </source>
</reference>
<feature type="compositionally biased region" description="Low complexity" evidence="1">
    <location>
        <begin position="97"/>
        <end position="107"/>
    </location>
</feature>
<sequence>MGSGAAEQCDDPARRYMACPARLACAERGGGDVTLGSSAAKQRARGRGRPAHSLGRHPTPPEMRDALRADDVGGPARVVVNAATRARRQSGQHRQAAWRAPPSSPASTGWRRVER</sequence>
<dbReference type="AlphaFoldDB" id="A0A917X345"/>
<evidence type="ECO:0000313" key="2">
    <source>
        <dbReference type="EMBL" id="GGM64283.1"/>
    </source>
</evidence>
<keyword evidence="3" id="KW-1185">Reference proteome</keyword>
<organism evidence="2 3">
    <name type="scientific">Dactylosporangium sucinum</name>
    <dbReference type="NCBI Taxonomy" id="1424081"/>
    <lineage>
        <taxon>Bacteria</taxon>
        <taxon>Bacillati</taxon>
        <taxon>Actinomycetota</taxon>
        <taxon>Actinomycetes</taxon>
        <taxon>Micromonosporales</taxon>
        <taxon>Micromonosporaceae</taxon>
        <taxon>Dactylosporangium</taxon>
    </lineage>
</organism>
<evidence type="ECO:0000313" key="3">
    <source>
        <dbReference type="Proteomes" id="UP000642070"/>
    </source>
</evidence>
<gene>
    <name evidence="2" type="ORF">GCM10007977_077230</name>
</gene>
<proteinExistence type="predicted"/>
<comment type="caution">
    <text evidence="2">The sequence shown here is derived from an EMBL/GenBank/DDBJ whole genome shotgun (WGS) entry which is preliminary data.</text>
</comment>
<dbReference type="EMBL" id="BMPI01000049">
    <property type="protein sequence ID" value="GGM64283.1"/>
    <property type="molecule type" value="Genomic_DNA"/>
</dbReference>
<evidence type="ECO:0000256" key="1">
    <source>
        <dbReference type="SAM" id="MobiDB-lite"/>
    </source>
</evidence>
<feature type="region of interest" description="Disordered" evidence="1">
    <location>
        <begin position="27"/>
        <end position="72"/>
    </location>
</feature>
<dbReference type="Proteomes" id="UP000642070">
    <property type="component" value="Unassembled WGS sequence"/>
</dbReference>
<reference evidence="2" key="1">
    <citation type="journal article" date="2014" name="Int. J. Syst. Evol. Microbiol.">
        <title>Complete genome sequence of Corynebacterium casei LMG S-19264T (=DSM 44701T), isolated from a smear-ripened cheese.</title>
        <authorList>
            <consortium name="US DOE Joint Genome Institute (JGI-PGF)"/>
            <person name="Walter F."/>
            <person name="Albersmeier A."/>
            <person name="Kalinowski J."/>
            <person name="Ruckert C."/>
        </authorList>
    </citation>
    <scope>NUCLEOTIDE SEQUENCE</scope>
    <source>
        <strain evidence="2">JCM 19831</strain>
    </source>
</reference>